<name>A0A5B9DQF8_9HYPH</name>
<proteinExistence type="inferred from homology"/>
<dbReference type="AlphaFoldDB" id="A0A5B9DQF8"/>
<evidence type="ECO:0000313" key="3">
    <source>
        <dbReference type="EMBL" id="QEE21326.1"/>
    </source>
</evidence>
<evidence type="ECO:0000313" key="4">
    <source>
        <dbReference type="Proteomes" id="UP000321062"/>
    </source>
</evidence>
<dbReference type="KEGG" id="yti:FNA67_14525"/>
<evidence type="ECO:0000256" key="1">
    <source>
        <dbReference type="ARBA" id="ARBA00006252"/>
    </source>
</evidence>
<dbReference type="InterPro" id="IPR003680">
    <property type="entry name" value="Flavodoxin_fold"/>
</dbReference>
<dbReference type="OrthoDB" id="9798454at2"/>
<dbReference type="GO" id="GO:0003955">
    <property type="term" value="F:NAD(P)H dehydrogenase (quinone) activity"/>
    <property type="evidence" value="ECO:0007669"/>
    <property type="project" value="TreeGrafter"/>
</dbReference>
<accession>A0A5B9DQF8</accession>
<dbReference type="RefSeq" id="WP_147656523.1">
    <property type="nucleotide sequence ID" value="NZ_BMFM01000001.1"/>
</dbReference>
<reference evidence="3 4" key="1">
    <citation type="journal article" date="2015" name="Int. J. Syst. Evol. Microbiol.">
        <title>Youhaiella tibetensis gen. nov., sp. nov., isolated from subsurface sediment.</title>
        <authorList>
            <person name="Wang Y.X."/>
            <person name="Huang F.Q."/>
            <person name="Nogi Y."/>
            <person name="Pang S.J."/>
            <person name="Wang P.K."/>
            <person name="Lv J."/>
        </authorList>
    </citation>
    <scope>NUCLEOTIDE SEQUENCE [LARGE SCALE GENOMIC DNA]</scope>
    <source>
        <strain evidence="4">fig4</strain>
    </source>
</reference>
<dbReference type="PANTHER" id="PTHR10204">
    <property type="entry name" value="NAD P H OXIDOREDUCTASE-RELATED"/>
    <property type="match status" value="1"/>
</dbReference>
<dbReference type="SUPFAM" id="SSF52218">
    <property type="entry name" value="Flavoproteins"/>
    <property type="match status" value="1"/>
</dbReference>
<organism evidence="3 4">
    <name type="scientific">Paradevosia tibetensis</name>
    <dbReference type="NCBI Taxonomy" id="1447062"/>
    <lineage>
        <taxon>Bacteria</taxon>
        <taxon>Pseudomonadati</taxon>
        <taxon>Pseudomonadota</taxon>
        <taxon>Alphaproteobacteria</taxon>
        <taxon>Hyphomicrobiales</taxon>
        <taxon>Devosiaceae</taxon>
        <taxon>Paradevosia</taxon>
    </lineage>
</organism>
<dbReference type="PANTHER" id="PTHR10204:SF34">
    <property type="entry name" value="NAD(P)H DEHYDROGENASE [QUINONE] 1 ISOFORM 1"/>
    <property type="match status" value="1"/>
</dbReference>
<gene>
    <name evidence="3" type="ORF">FNA67_14525</name>
</gene>
<keyword evidence="2" id="KW-0560">Oxidoreductase</keyword>
<sequence length="196" mass="21031">MRAMVVVGHPDPESFGGAIGRAIRDTWADAGIEVAFHDLTAEAFPPLLTPAESRGEPTTDPIVRAHIAELLASDLLAVVHPNCWGAPPAIMKGWIDRVFAPNAAYSFAKGEDVGSPPEGLLGTRAALVINTGNTELAREHAVFGDPLERIWRDCILGFCGVEQLTRRLFGVVATSSQAQRAEWLDEARRLAVEVAG</sequence>
<dbReference type="Proteomes" id="UP000321062">
    <property type="component" value="Chromosome"/>
</dbReference>
<keyword evidence="4" id="KW-1185">Reference proteome</keyword>
<dbReference type="InterPro" id="IPR051545">
    <property type="entry name" value="NAD(P)H_dehydrogenase_qn"/>
</dbReference>
<protein>
    <submittedName>
        <fullName evidence="3">NAD(P)H-dependent oxidoreductase</fullName>
    </submittedName>
</protein>
<dbReference type="EMBL" id="CP041690">
    <property type="protein sequence ID" value="QEE21326.1"/>
    <property type="molecule type" value="Genomic_DNA"/>
</dbReference>
<dbReference type="GO" id="GO:0005829">
    <property type="term" value="C:cytosol"/>
    <property type="evidence" value="ECO:0007669"/>
    <property type="project" value="TreeGrafter"/>
</dbReference>
<dbReference type="Pfam" id="PF02525">
    <property type="entry name" value="Flavodoxin_2"/>
    <property type="match status" value="1"/>
</dbReference>
<comment type="similarity">
    <text evidence="1">Belongs to the NAD(P)H dehydrogenase (quinone) family.</text>
</comment>
<evidence type="ECO:0000256" key="2">
    <source>
        <dbReference type="ARBA" id="ARBA00023002"/>
    </source>
</evidence>
<dbReference type="Gene3D" id="3.40.50.360">
    <property type="match status" value="1"/>
</dbReference>
<dbReference type="InterPro" id="IPR029039">
    <property type="entry name" value="Flavoprotein-like_sf"/>
</dbReference>